<dbReference type="CDD" id="cd12797">
    <property type="entry name" value="M23_peptidase"/>
    <property type="match status" value="1"/>
</dbReference>
<evidence type="ECO:0000259" key="2">
    <source>
        <dbReference type="Pfam" id="PF01551"/>
    </source>
</evidence>
<keyword evidence="1" id="KW-0472">Membrane</keyword>
<feature type="transmembrane region" description="Helical" evidence="1">
    <location>
        <begin position="44"/>
        <end position="63"/>
    </location>
</feature>
<accession>A0A3A1U8X9</accession>
<dbReference type="Pfam" id="PF01551">
    <property type="entry name" value="Peptidase_M23"/>
    <property type="match status" value="1"/>
</dbReference>
<dbReference type="RefSeq" id="WP_119481060.1">
    <property type="nucleotide sequence ID" value="NZ_QXTG01000001.1"/>
</dbReference>
<evidence type="ECO:0000313" key="4">
    <source>
        <dbReference type="Proteomes" id="UP000265742"/>
    </source>
</evidence>
<proteinExistence type="predicted"/>
<sequence>MASSRNALATVSGRVRLPAQAVGALAIVVGVVLVLADLDTAGLPFVLTGVVLLAVALVGTFLGPAVRAEPLLLAAPVDGRWEALNSPTSKVPSHGTHAYGQAFAIDLLAAPAGVERPRFGEAGGSFLAPERFPAFGLPVLAPADGVVVRAVDRMRDHRSRSSWLAYALFFLEAIPREAVGPAGVLGNHVVLRLADGTHFVLAHLQAGSVGVRRGDRVAVGQVLARCGNTGSTTEPHLHCQRQDVASVFLATGLPWTVPGGLPVDGEALGPQADALGAPTEP</sequence>
<reference evidence="4" key="1">
    <citation type="submission" date="2018-09" db="EMBL/GenBank/DDBJ databases">
        <authorList>
            <person name="Kim I."/>
        </authorList>
    </citation>
    <scope>NUCLEOTIDE SEQUENCE [LARGE SCALE GENOMIC DNA]</scope>
    <source>
        <strain evidence="4">DD4a</strain>
    </source>
</reference>
<dbReference type="AlphaFoldDB" id="A0A3A1U8X9"/>
<gene>
    <name evidence="3" type="ORF">D1781_04620</name>
</gene>
<dbReference type="InterPro" id="IPR011055">
    <property type="entry name" value="Dup_hybrid_motif"/>
</dbReference>
<dbReference type="SUPFAM" id="SSF51261">
    <property type="entry name" value="Duplicated hybrid motif"/>
    <property type="match status" value="1"/>
</dbReference>
<evidence type="ECO:0000313" key="3">
    <source>
        <dbReference type="EMBL" id="RIX30699.1"/>
    </source>
</evidence>
<dbReference type="PANTHER" id="PTHR21666:SF270">
    <property type="entry name" value="MUREIN HYDROLASE ACTIVATOR ENVC"/>
    <property type="match status" value="1"/>
</dbReference>
<organism evidence="3 4">
    <name type="scientific">Amnibacterium setariae</name>
    <dbReference type="NCBI Taxonomy" id="2306585"/>
    <lineage>
        <taxon>Bacteria</taxon>
        <taxon>Bacillati</taxon>
        <taxon>Actinomycetota</taxon>
        <taxon>Actinomycetes</taxon>
        <taxon>Micrococcales</taxon>
        <taxon>Microbacteriaceae</taxon>
        <taxon>Amnibacterium</taxon>
    </lineage>
</organism>
<evidence type="ECO:0000256" key="1">
    <source>
        <dbReference type="SAM" id="Phobius"/>
    </source>
</evidence>
<protein>
    <submittedName>
        <fullName evidence="3">M23 family peptidase</fullName>
    </submittedName>
</protein>
<dbReference type="PANTHER" id="PTHR21666">
    <property type="entry name" value="PEPTIDASE-RELATED"/>
    <property type="match status" value="1"/>
</dbReference>
<dbReference type="InterPro" id="IPR050570">
    <property type="entry name" value="Cell_wall_metabolism_enzyme"/>
</dbReference>
<dbReference type="Gene3D" id="2.70.70.10">
    <property type="entry name" value="Glucose Permease (Domain IIA)"/>
    <property type="match status" value="1"/>
</dbReference>
<keyword evidence="4" id="KW-1185">Reference proteome</keyword>
<name>A0A3A1U8X9_9MICO</name>
<feature type="transmembrane region" description="Helical" evidence="1">
    <location>
        <begin position="21"/>
        <end position="38"/>
    </location>
</feature>
<keyword evidence="1" id="KW-1133">Transmembrane helix</keyword>
<dbReference type="EMBL" id="QXTG01000001">
    <property type="protein sequence ID" value="RIX30699.1"/>
    <property type="molecule type" value="Genomic_DNA"/>
</dbReference>
<dbReference type="InterPro" id="IPR016047">
    <property type="entry name" value="M23ase_b-sheet_dom"/>
</dbReference>
<keyword evidence="1" id="KW-0812">Transmembrane</keyword>
<dbReference type="OrthoDB" id="9809488at2"/>
<dbReference type="GO" id="GO:0004222">
    <property type="term" value="F:metalloendopeptidase activity"/>
    <property type="evidence" value="ECO:0007669"/>
    <property type="project" value="TreeGrafter"/>
</dbReference>
<dbReference type="Proteomes" id="UP000265742">
    <property type="component" value="Unassembled WGS sequence"/>
</dbReference>
<comment type="caution">
    <text evidence="3">The sequence shown here is derived from an EMBL/GenBank/DDBJ whole genome shotgun (WGS) entry which is preliminary data.</text>
</comment>
<feature type="domain" description="M23ase beta-sheet core" evidence="2">
    <location>
        <begin position="180"/>
        <end position="240"/>
    </location>
</feature>